<proteinExistence type="predicted"/>
<name>A0A5S9IQF9_UABAM</name>
<gene>
    <name evidence="4" type="ORF">UABAM_03644</name>
</gene>
<dbReference type="EMBL" id="AP019860">
    <property type="protein sequence ID" value="BBM85280.1"/>
    <property type="molecule type" value="Genomic_DNA"/>
</dbReference>
<comment type="subcellular location">
    <subcellularLocation>
        <location evidence="1">Cell envelope</location>
    </subcellularLocation>
</comment>
<evidence type="ECO:0000256" key="2">
    <source>
        <dbReference type="ARBA" id="ARBA00023054"/>
    </source>
</evidence>
<keyword evidence="2" id="KW-0175">Coiled coil</keyword>
<dbReference type="Pfam" id="PF25954">
    <property type="entry name" value="Beta-barrel_RND_2"/>
    <property type="match status" value="1"/>
</dbReference>
<evidence type="ECO:0000313" key="4">
    <source>
        <dbReference type="EMBL" id="BBM85280.1"/>
    </source>
</evidence>
<keyword evidence="5" id="KW-1185">Reference proteome</keyword>
<evidence type="ECO:0000259" key="3">
    <source>
        <dbReference type="Pfam" id="PF25954"/>
    </source>
</evidence>
<dbReference type="KEGG" id="uam:UABAM_03644"/>
<dbReference type="RefSeq" id="WP_151969390.1">
    <property type="nucleotide sequence ID" value="NZ_AP019860.1"/>
</dbReference>
<feature type="domain" description="CusB-like beta-barrel" evidence="3">
    <location>
        <begin position="510"/>
        <end position="582"/>
    </location>
</feature>
<organism evidence="4 5">
    <name type="scientific">Uabimicrobium amorphum</name>
    <dbReference type="NCBI Taxonomy" id="2596890"/>
    <lineage>
        <taxon>Bacteria</taxon>
        <taxon>Pseudomonadati</taxon>
        <taxon>Planctomycetota</taxon>
        <taxon>Candidatus Uabimicrobiia</taxon>
        <taxon>Candidatus Uabimicrobiales</taxon>
        <taxon>Candidatus Uabimicrobiaceae</taxon>
        <taxon>Candidatus Uabimicrobium</taxon>
    </lineage>
</organism>
<evidence type="ECO:0000256" key="1">
    <source>
        <dbReference type="ARBA" id="ARBA00004196"/>
    </source>
</evidence>
<dbReference type="SUPFAM" id="SSF111369">
    <property type="entry name" value="HlyD-like secretion proteins"/>
    <property type="match status" value="1"/>
</dbReference>
<dbReference type="AlphaFoldDB" id="A0A5S9IQF9"/>
<sequence length="608" mass="70011">MDANVSRQQPNINPLEIHSTIVQIFDGYQNEEDFYHSLLEFVATLTNPRGVFLLELRNKQVKIMAQQLVEKENAHWQLVRKAIVKSVEKYSGKEAHVGNLSLRGRQWYFAIAPISTTKKFLCLVVELEDEEQLTPFILILQLIAGYIPFAHIGELAQKKEIVAERVAVAMELVNHAIREGDLYKSSQNVVEKLQKYLRCQYVAMGLIKNWGSRLIAISDSKKFDRRSNFVKKIEAAMQEAVREKRTILYPLPKDSHTLQVDVAHKELKIQTACDYIITVPMFNDKEQVFAVWMFLWEDLAPQQHDMNLIETITPHVADVMFLLRNTRGNLMMRSAKKCVAVMQRLKTWVIIAAVCATLWGTQLPWNHYVRAKSQVVPLKRHSVAAPFAGILQSAFCKPGDFVKRNQLLAKLDDRELRLEYIALQQSLAATDKKLSLLFAQEQMADYHIAKVEKKKNEQRLQLLEYRLGHLEIRAPHSGILLQGDLQDFIGTPVSLGEVLFEVASISDLVIEMSVDERDVGYVRLDCPAELRVDAYPDKVWNSTVRYIAPSSEIKDGENIFVCEMNMGNKHEKLLPGMRGEVKILVGEEPLWWLWLHRPIAWFKTKVWW</sequence>
<reference evidence="4 5" key="1">
    <citation type="submission" date="2019-08" db="EMBL/GenBank/DDBJ databases">
        <title>Complete genome sequence of Candidatus Uab amorphum.</title>
        <authorList>
            <person name="Shiratori T."/>
            <person name="Suzuki S."/>
            <person name="Kakizawa Y."/>
            <person name="Ishida K."/>
        </authorList>
    </citation>
    <scope>NUCLEOTIDE SEQUENCE [LARGE SCALE GENOMIC DNA]</scope>
    <source>
        <strain evidence="4 5">SRT547</strain>
    </source>
</reference>
<dbReference type="Gene3D" id="2.40.30.170">
    <property type="match status" value="1"/>
</dbReference>
<dbReference type="GO" id="GO:0030313">
    <property type="term" value="C:cell envelope"/>
    <property type="evidence" value="ECO:0007669"/>
    <property type="project" value="UniProtKB-SubCell"/>
</dbReference>
<dbReference type="InterPro" id="IPR058792">
    <property type="entry name" value="Beta-barrel_RND_2"/>
</dbReference>
<dbReference type="PANTHER" id="PTHR32347">
    <property type="entry name" value="EFFLUX SYSTEM COMPONENT YKNX-RELATED"/>
    <property type="match status" value="1"/>
</dbReference>
<dbReference type="Proteomes" id="UP000326354">
    <property type="component" value="Chromosome"/>
</dbReference>
<protein>
    <submittedName>
        <fullName evidence="4">Hemolysin D</fullName>
    </submittedName>
</protein>
<dbReference type="InterPro" id="IPR050465">
    <property type="entry name" value="UPF0194_transport"/>
</dbReference>
<dbReference type="PANTHER" id="PTHR32347:SF23">
    <property type="entry name" value="BLL5650 PROTEIN"/>
    <property type="match status" value="1"/>
</dbReference>
<evidence type="ECO:0000313" key="5">
    <source>
        <dbReference type="Proteomes" id="UP000326354"/>
    </source>
</evidence>
<dbReference type="Gene3D" id="2.40.50.100">
    <property type="match status" value="1"/>
</dbReference>
<dbReference type="OrthoDB" id="9806939at2"/>
<accession>A0A5S9IQF9</accession>